<evidence type="ECO:0000313" key="2">
    <source>
        <dbReference type="WBParaSite" id="jg4553"/>
    </source>
</evidence>
<keyword evidence="1" id="KW-1185">Reference proteome</keyword>
<accession>A0A915EC06</accession>
<sequence>MNLDDLPEFPDPANTKAMREFAVREEQLGYHYLNTDQSRAIVHFCRACITTENKKALTHQLYLDLTQEQAILLMDSLPEMEKKRLETLSNQPKEI</sequence>
<proteinExistence type="predicted"/>
<dbReference type="WBParaSite" id="jg4553">
    <property type="protein sequence ID" value="jg4553"/>
    <property type="gene ID" value="jg4553"/>
</dbReference>
<dbReference type="Proteomes" id="UP000887574">
    <property type="component" value="Unplaced"/>
</dbReference>
<dbReference type="AlphaFoldDB" id="A0A915EC06"/>
<evidence type="ECO:0000313" key="1">
    <source>
        <dbReference type="Proteomes" id="UP000887574"/>
    </source>
</evidence>
<reference evidence="2" key="1">
    <citation type="submission" date="2022-11" db="UniProtKB">
        <authorList>
            <consortium name="WormBaseParasite"/>
        </authorList>
    </citation>
    <scope>IDENTIFICATION</scope>
</reference>
<name>A0A915EC06_9BILA</name>
<organism evidence="1 2">
    <name type="scientific">Ditylenchus dipsaci</name>
    <dbReference type="NCBI Taxonomy" id="166011"/>
    <lineage>
        <taxon>Eukaryota</taxon>
        <taxon>Metazoa</taxon>
        <taxon>Ecdysozoa</taxon>
        <taxon>Nematoda</taxon>
        <taxon>Chromadorea</taxon>
        <taxon>Rhabditida</taxon>
        <taxon>Tylenchina</taxon>
        <taxon>Tylenchomorpha</taxon>
        <taxon>Sphaerularioidea</taxon>
        <taxon>Anguinidae</taxon>
        <taxon>Anguininae</taxon>
        <taxon>Ditylenchus</taxon>
    </lineage>
</organism>
<protein>
    <submittedName>
        <fullName evidence="2">Uncharacterized protein</fullName>
    </submittedName>
</protein>